<evidence type="ECO:0000256" key="9">
    <source>
        <dbReference type="ARBA" id="ARBA00023014"/>
    </source>
</evidence>
<dbReference type="InterPro" id="IPR006554">
    <property type="entry name" value="Helicase-like_DEXD_c2"/>
</dbReference>
<accession>A0A2A9MGY4</accession>
<protein>
    <submittedName>
        <fullName evidence="13">Putative helicase</fullName>
    </submittedName>
</protein>
<dbReference type="GO" id="GO:0006139">
    <property type="term" value="P:nucleobase-containing compound metabolic process"/>
    <property type="evidence" value="ECO:0007669"/>
    <property type="project" value="InterPro"/>
</dbReference>
<keyword evidence="3" id="KW-0479">Metal-binding</keyword>
<evidence type="ECO:0000313" key="13">
    <source>
        <dbReference type="EMBL" id="PFH34923.1"/>
    </source>
</evidence>
<dbReference type="InterPro" id="IPR006555">
    <property type="entry name" value="ATP-dep_Helicase_C"/>
</dbReference>
<dbReference type="STRING" id="94643.A0A2A9MGY4"/>
<evidence type="ECO:0000259" key="12">
    <source>
        <dbReference type="PROSITE" id="PS51193"/>
    </source>
</evidence>
<dbReference type="GO" id="GO:0034085">
    <property type="term" value="P:establishment of sister chromatid cohesion"/>
    <property type="evidence" value="ECO:0007669"/>
    <property type="project" value="TreeGrafter"/>
</dbReference>
<dbReference type="Pfam" id="PF13307">
    <property type="entry name" value="Helicase_C_2"/>
    <property type="match status" value="2"/>
</dbReference>
<keyword evidence="7" id="KW-0067">ATP-binding</keyword>
<comment type="similarity">
    <text evidence="2">Belongs to the DEAD box helicase family. DEAH subfamily. DDX11/CHL1 sub-subfamily.</text>
</comment>
<feature type="region of interest" description="Disordered" evidence="11">
    <location>
        <begin position="310"/>
        <end position="338"/>
    </location>
</feature>
<feature type="region of interest" description="Disordered" evidence="11">
    <location>
        <begin position="256"/>
        <end position="290"/>
    </location>
</feature>
<feature type="region of interest" description="Disordered" evidence="11">
    <location>
        <begin position="958"/>
        <end position="980"/>
    </location>
</feature>
<dbReference type="GeneID" id="40311882"/>
<dbReference type="SMART" id="SM00491">
    <property type="entry name" value="HELICc2"/>
    <property type="match status" value="1"/>
</dbReference>
<dbReference type="GO" id="GO:0003678">
    <property type="term" value="F:DNA helicase activity"/>
    <property type="evidence" value="ECO:0007669"/>
    <property type="project" value="InterPro"/>
</dbReference>
<keyword evidence="14" id="KW-1185">Reference proteome</keyword>
<feature type="domain" description="Helicase ATP-binding" evidence="12">
    <location>
        <begin position="26"/>
        <end position="530"/>
    </location>
</feature>
<feature type="region of interest" description="Disordered" evidence="11">
    <location>
        <begin position="557"/>
        <end position="613"/>
    </location>
</feature>
<dbReference type="EMBL" id="NWUJ01000006">
    <property type="protein sequence ID" value="PFH34923.1"/>
    <property type="molecule type" value="Genomic_DNA"/>
</dbReference>
<dbReference type="InterPro" id="IPR045028">
    <property type="entry name" value="DinG/Rad3-like"/>
</dbReference>
<comment type="caution">
    <text evidence="13">The sequence shown here is derived from an EMBL/GenBank/DDBJ whole genome shotgun (WGS) entry which is preliminary data.</text>
</comment>
<evidence type="ECO:0000256" key="11">
    <source>
        <dbReference type="SAM" id="MobiDB-lite"/>
    </source>
</evidence>
<dbReference type="SMART" id="SM00488">
    <property type="entry name" value="DEXDc2"/>
    <property type="match status" value="1"/>
</dbReference>
<feature type="region of interest" description="Disordered" evidence="11">
    <location>
        <begin position="1147"/>
        <end position="1212"/>
    </location>
</feature>
<organism evidence="13 14">
    <name type="scientific">Besnoitia besnoiti</name>
    <name type="common">Apicomplexan protozoan</name>
    <dbReference type="NCBI Taxonomy" id="94643"/>
    <lineage>
        <taxon>Eukaryota</taxon>
        <taxon>Sar</taxon>
        <taxon>Alveolata</taxon>
        <taxon>Apicomplexa</taxon>
        <taxon>Conoidasida</taxon>
        <taxon>Coccidia</taxon>
        <taxon>Eucoccidiorida</taxon>
        <taxon>Eimeriorina</taxon>
        <taxon>Sarcocystidae</taxon>
        <taxon>Besnoitia</taxon>
    </lineage>
</organism>
<evidence type="ECO:0000256" key="10">
    <source>
        <dbReference type="ARBA" id="ARBA00023235"/>
    </source>
</evidence>
<evidence type="ECO:0000256" key="6">
    <source>
        <dbReference type="ARBA" id="ARBA00022806"/>
    </source>
</evidence>
<dbReference type="PROSITE" id="PS51193">
    <property type="entry name" value="HELICASE_ATP_BIND_2"/>
    <property type="match status" value="1"/>
</dbReference>
<evidence type="ECO:0000256" key="1">
    <source>
        <dbReference type="ARBA" id="ARBA00001966"/>
    </source>
</evidence>
<evidence type="ECO:0000313" key="14">
    <source>
        <dbReference type="Proteomes" id="UP000224006"/>
    </source>
</evidence>
<proteinExistence type="inferred from homology"/>
<feature type="region of interest" description="Disordered" evidence="11">
    <location>
        <begin position="1036"/>
        <end position="1088"/>
    </location>
</feature>
<dbReference type="GO" id="GO:0016818">
    <property type="term" value="F:hydrolase activity, acting on acid anhydrides, in phosphorus-containing anhydrides"/>
    <property type="evidence" value="ECO:0007669"/>
    <property type="project" value="InterPro"/>
</dbReference>
<keyword evidence="5" id="KW-0378">Hydrolase</keyword>
<dbReference type="Pfam" id="PF06733">
    <property type="entry name" value="DEAD_2"/>
    <property type="match status" value="1"/>
</dbReference>
<keyword evidence="6 13" id="KW-0347">Helicase</keyword>
<feature type="region of interest" description="Disordered" evidence="11">
    <location>
        <begin position="1307"/>
        <end position="1339"/>
    </location>
</feature>
<sequence length="1369" mass="146715">MPDTMRSSAPSSASPVCRRTAAQAAAGSIFFRSFEPYPVQRAFMAHVAAFLDAPDKKFTTLEMPTGTGKTVALLASALTWLEQHEEELLVERMQAERTAEAARRGEAMQNGEGGAANSLASAQPKKRTVPPWIRAAYEKQKREAAACVLLEEEETHRARLLRAAALKRDIAEAQEKSRRGGAADGKEKSVARVAAALWKKRKKADAEQGKKGMALHTPHTGLSVRAGAEASRELRGAEASESDEEALLLEMPADLSQGASGGEENASPLREGSPQGAATRATRKTQLVVASRTHSQLRQYIEELRRIQREAQARAAPSPSSAAHGSAAAPEGAQASRRGRQPFLARLKVAVLGGRDRLCINAVRQREARGRKGREADGASFDGASDVADACALLLEKSKCAFYSNRAGLVDLALTECMDVENLAAAGASPALLACPYFAAKDAAKEADVILLPTSALLSDQQREALEVSLEGALVVIDEAHHLPQSLADAASSRLDARTLSDVVSGLRTYLAAFQDRMHPRSIHALLQLQRFSEKLFEGLSAYGRCEPRAEKTAELSLASPSASSSASSSSLLLPPEPSAPASLSATPLASGSSSAKGAASQGGASGGREAVSEMASDGGTCLASTAAADERHAVFSPSQFLRHFQLGDFALHELALFLSHPKAQLCRRLRGFLMRKNRKMRVRALGRSGALRAPAGAERRAARSDSSSQRDCSAQAGGDSYDERQRPYRSTCLYALQTFIGTLLGAGADDKVLLRYPPSPSSLRPFAAEASRHEACKRGLQTGGVRGAPTGLAHAAEPEVFRFSSVQVVCLDVVSASRRCLLMGGTMGPRLRFAPLHAALPASSIFSAFSGSHVVADKNLLLLPIPSYQNCVFDSRVSARWRLGEQQEALLHLLVTCAAALPPGEGLAVFFASFSQLRAFSVFFNSQAASALRSAFQRGCPHIFVEQQEVSSQTQAAMPSPPAVPLPFGGAEEASRKREREIRWKPHGVSAMVGSARREWHEVEPCNVRTGGVIYGKGTVLFDAYKAVLMAPPSDVKREEKHGTMSFNEPGRLRGNNDEQRALFSPPSNPASPDSSQLSLDGRGGAEPEKPKAALFCVMNGALSEGVNFHDNLARLLVLVGLPFPSIVDPEFQLRSAHFASLLKKENRGTDRSAEATPHSCAETQGEPEGRKTDAGTAPPAADIPAAGERKVNRRLNETADAGGRSERLNPRGTVCGPCEGRALGGTEAGTCMPVQSSQQSQDNTSTPGYGLLQCMQTVNQTIGRAIRHSQDYAAVLLADHRYTDARIAQFFSPWIQDALRASQRAQSQPAVRSPISRHELPGGADFHNNAREHDVQPGTEDALKMRLTSFFKRIQQMESERSHSDTH</sequence>
<evidence type="ECO:0000256" key="5">
    <source>
        <dbReference type="ARBA" id="ARBA00022801"/>
    </source>
</evidence>
<keyword evidence="10" id="KW-0413">Isomerase</keyword>
<keyword evidence="8" id="KW-0408">Iron</keyword>
<dbReference type="VEuPathDB" id="ToxoDB:BESB_069560"/>
<feature type="region of interest" description="Disordered" evidence="11">
    <location>
        <begin position="687"/>
        <end position="724"/>
    </location>
</feature>
<dbReference type="InterPro" id="IPR027417">
    <property type="entry name" value="P-loop_NTPase"/>
</dbReference>
<feature type="compositionally biased region" description="Low complexity" evidence="11">
    <location>
        <begin position="705"/>
        <end position="717"/>
    </location>
</feature>
<feature type="compositionally biased region" description="Basic and acidic residues" evidence="11">
    <location>
        <begin position="1052"/>
        <end position="1062"/>
    </location>
</feature>
<dbReference type="OrthoDB" id="19182at2759"/>
<feature type="compositionally biased region" description="Basic and acidic residues" evidence="11">
    <location>
        <begin position="1189"/>
        <end position="1211"/>
    </location>
</feature>
<feature type="compositionally biased region" description="Low complexity" evidence="11">
    <location>
        <begin position="313"/>
        <end position="336"/>
    </location>
</feature>
<feature type="region of interest" description="Disordered" evidence="11">
    <location>
        <begin position="99"/>
        <end position="125"/>
    </location>
</feature>
<dbReference type="RefSeq" id="XP_029218932.1">
    <property type="nucleotide sequence ID" value="XM_029365349.1"/>
</dbReference>
<dbReference type="GO" id="GO:0003677">
    <property type="term" value="F:DNA binding"/>
    <property type="evidence" value="ECO:0007669"/>
    <property type="project" value="InterPro"/>
</dbReference>
<feature type="region of interest" description="Disordered" evidence="11">
    <location>
        <begin position="201"/>
        <end position="244"/>
    </location>
</feature>
<dbReference type="GO" id="GO:0005524">
    <property type="term" value="F:ATP binding"/>
    <property type="evidence" value="ECO:0007669"/>
    <property type="project" value="UniProtKB-KW"/>
</dbReference>
<dbReference type="Gene3D" id="3.40.50.300">
    <property type="entry name" value="P-loop containing nucleotide triphosphate hydrolases"/>
    <property type="match status" value="3"/>
</dbReference>
<evidence type="ECO:0000256" key="4">
    <source>
        <dbReference type="ARBA" id="ARBA00022741"/>
    </source>
</evidence>
<dbReference type="Proteomes" id="UP000224006">
    <property type="component" value="Chromosome VI"/>
</dbReference>
<evidence type="ECO:0000256" key="8">
    <source>
        <dbReference type="ARBA" id="ARBA00023004"/>
    </source>
</evidence>
<dbReference type="SUPFAM" id="SSF52540">
    <property type="entry name" value="P-loop containing nucleoside triphosphate hydrolases"/>
    <property type="match status" value="1"/>
</dbReference>
<dbReference type="PANTHER" id="PTHR11472">
    <property type="entry name" value="DNA REPAIR DEAD HELICASE RAD3/XP-D SUBFAMILY MEMBER"/>
    <property type="match status" value="1"/>
</dbReference>
<feature type="compositionally biased region" description="Low complexity" evidence="11">
    <location>
        <begin position="557"/>
        <end position="603"/>
    </location>
</feature>
<dbReference type="GO" id="GO:0046872">
    <property type="term" value="F:metal ion binding"/>
    <property type="evidence" value="ECO:0007669"/>
    <property type="project" value="UniProtKB-KW"/>
</dbReference>
<dbReference type="GO" id="GO:0051536">
    <property type="term" value="F:iron-sulfur cluster binding"/>
    <property type="evidence" value="ECO:0007669"/>
    <property type="project" value="UniProtKB-KW"/>
</dbReference>
<comment type="cofactor">
    <cofactor evidence="1">
        <name>[4Fe-4S] cluster</name>
        <dbReference type="ChEBI" id="CHEBI:49883"/>
    </cofactor>
</comment>
<dbReference type="InterPro" id="IPR014013">
    <property type="entry name" value="Helic_SF1/SF2_ATP-bd_DinG/Rad3"/>
</dbReference>
<gene>
    <name evidence="13" type="ORF">BESB_069560</name>
</gene>
<dbReference type="InterPro" id="IPR010614">
    <property type="entry name" value="RAD3-like_helicase_DEAD"/>
</dbReference>
<keyword evidence="9" id="KW-0411">Iron-sulfur</keyword>
<reference evidence="13 14" key="1">
    <citation type="submission" date="2017-09" db="EMBL/GenBank/DDBJ databases">
        <title>Genome sequencing of Besnoitia besnoiti strain Bb-Ger1.</title>
        <authorList>
            <person name="Schares G."/>
            <person name="Venepally P."/>
            <person name="Lorenzi H.A."/>
        </authorList>
    </citation>
    <scope>NUCLEOTIDE SEQUENCE [LARGE SCALE GENOMIC DNA]</scope>
    <source>
        <strain evidence="13 14">Bb-Ger1</strain>
    </source>
</reference>
<evidence type="ECO:0000256" key="2">
    <source>
        <dbReference type="ARBA" id="ARBA00008435"/>
    </source>
</evidence>
<evidence type="ECO:0000256" key="7">
    <source>
        <dbReference type="ARBA" id="ARBA00022840"/>
    </source>
</evidence>
<evidence type="ECO:0000256" key="3">
    <source>
        <dbReference type="ARBA" id="ARBA00022723"/>
    </source>
</evidence>
<keyword evidence="4" id="KW-0547">Nucleotide-binding</keyword>
<dbReference type="PANTHER" id="PTHR11472:SF41">
    <property type="entry name" value="ATP-DEPENDENT DNA HELICASE DDX11-RELATED"/>
    <property type="match status" value="1"/>
</dbReference>
<dbReference type="KEGG" id="bbes:BESB_069560"/>
<name>A0A2A9MGY4_BESBE</name>
<dbReference type="GO" id="GO:0005634">
    <property type="term" value="C:nucleus"/>
    <property type="evidence" value="ECO:0007669"/>
    <property type="project" value="TreeGrafter"/>
</dbReference>